<reference evidence="2 3" key="1">
    <citation type="submission" date="2023-01" db="EMBL/GenBank/DDBJ databases">
        <title>Analysis of 21 Apiospora genomes using comparative genomics revels a genus with tremendous synthesis potential of carbohydrate active enzymes and secondary metabolites.</title>
        <authorList>
            <person name="Sorensen T."/>
        </authorList>
    </citation>
    <scope>NUCLEOTIDE SEQUENCE [LARGE SCALE GENOMIC DNA]</scope>
    <source>
        <strain evidence="2 3">CBS 24483</strain>
    </source>
</reference>
<feature type="region of interest" description="Disordered" evidence="1">
    <location>
        <begin position="334"/>
        <end position="366"/>
    </location>
</feature>
<evidence type="ECO:0000256" key="1">
    <source>
        <dbReference type="SAM" id="MobiDB-lite"/>
    </source>
</evidence>
<sequence>MQNLPFEVVDRIVYFLPTGFFRNSDGTERFLPFTPYASISTLFLEAVQCRTWRYLFIQSPEDLDRCAHYLRGRRLSYLRLLSVSISLPAIDKAKAQRSERPAETKAVSQVFGSQLRRLFNILQGSEANVQLELRKVFHRVEDVGHNWYRYRRSRITLLQATELPIVHSVRQLSFETWSRSPDPRVQLEIAARMPDLVTLDLAVDGTELRYPGVLRQDRKSLADALAKYSEQTMQISRATLEIPMEDIDIDTTMAMPNLTYPLAYDVLGASLRVWSQRLTSFRVHGVFDGALFWPQADEDAAVGRPEWRNMEKFDVHLDLTTPSGLWYFMPKGDPSYGRPPRNPAEDPEDMPPILTDDEDDGSADPFDREAELKYRPPGGVADDLHIRNAPQEGTMEPLFAAWARALACMPSLRSASLRFRVEIPICDEMNNREEFVSMEDWEVLYVAPHEHNQGEHWYAQMDTMERASRRLVFHNTGGWRPREDTMDRLLETGSESWPGTSMVVLDVDDMDDIVR</sequence>
<comment type="caution">
    <text evidence="2">The sequence shown here is derived from an EMBL/GenBank/DDBJ whole genome shotgun (WGS) entry which is preliminary data.</text>
</comment>
<feature type="compositionally biased region" description="Acidic residues" evidence="1">
    <location>
        <begin position="345"/>
        <end position="362"/>
    </location>
</feature>
<proteinExistence type="predicted"/>
<dbReference type="RefSeq" id="XP_066702841.1">
    <property type="nucleotide sequence ID" value="XM_066840214.1"/>
</dbReference>
<evidence type="ECO:0008006" key="4">
    <source>
        <dbReference type="Google" id="ProtNLM"/>
    </source>
</evidence>
<protein>
    <recommendedName>
        <fullName evidence="4">F-box domain-containing protein</fullName>
    </recommendedName>
</protein>
<name>A0ABR1QLK5_9PEZI</name>
<evidence type="ECO:0000313" key="2">
    <source>
        <dbReference type="EMBL" id="KAK7959138.1"/>
    </source>
</evidence>
<dbReference type="EMBL" id="JAQQWE010000003">
    <property type="protein sequence ID" value="KAK7959138.1"/>
    <property type="molecule type" value="Genomic_DNA"/>
</dbReference>
<dbReference type="Proteomes" id="UP001391051">
    <property type="component" value="Unassembled WGS sequence"/>
</dbReference>
<organism evidence="2 3">
    <name type="scientific">Apiospora aurea</name>
    <dbReference type="NCBI Taxonomy" id="335848"/>
    <lineage>
        <taxon>Eukaryota</taxon>
        <taxon>Fungi</taxon>
        <taxon>Dikarya</taxon>
        <taxon>Ascomycota</taxon>
        <taxon>Pezizomycotina</taxon>
        <taxon>Sordariomycetes</taxon>
        <taxon>Xylariomycetidae</taxon>
        <taxon>Amphisphaeriales</taxon>
        <taxon>Apiosporaceae</taxon>
        <taxon>Apiospora</taxon>
    </lineage>
</organism>
<accession>A0ABR1QLK5</accession>
<gene>
    <name evidence="2" type="ORF">PG986_003992</name>
</gene>
<dbReference type="GeneID" id="92073276"/>
<evidence type="ECO:0000313" key="3">
    <source>
        <dbReference type="Proteomes" id="UP001391051"/>
    </source>
</evidence>
<keyword evidence="3" id="KW-1185">Reference proteome</keyword>